<reference evidence="6" key="3">
    <citation type="submission" date="2015-04" db="UniProtKB">
        <authorList>
            <consortium name="EnsemblPlants"/>
        </authorList>
    </citation>
    <scope>IDENTIFICATION</scope>
    <source>
        <strain evidence="6">cv. Jemalong A17</strain>
    </source>
</reference>
<protein>
    <submittedName>
        <fullName evidence="5">LRR and NB-ARC domain disease resistance protein</fullName>
    </submittedName>
</protein>
<evidence type="ECO:0000259" key="4">
    <source>
        <dbReference type="Pfam" id="PF25019"/>
    </source>
</evidence>
<reference evidence="5 7" key="1">
    <citation type="journal article" date="2011" name="Nature">
        <title>The Medicago genome provides insight into the evolution of rhizobial symbioses.</title>
        <authorList>
            <person name="Young N.D."/>
            <person name="Debelle F."/>
            <person name="Oldroyd G.E."/>
            <person name="Geurts R."/>
            <person name="Cannon S.B."/>
            <person name="Udvardi M.K."/>
            <person name="Benedito V.A."/>
            <person name="Mayer K.F."/>
            <person name="Gouzy J."/>
            <person name="Schoof H."/>
            <person name="Van de Peer Y."/>
            <person name="Proost S."/>
            <person name="Cook D.R."/>
            <person name="Meyers B.C."/>
            <person name="Spannagl M."/>
            <person name="Cheung F."/>
            <person name="De Mita S."/>
            <person name="Krishnakumar V."/>
            <person name="Gundlach H."/>
            <person name="Zhou S."/>
            <person name="Mudge J."/>
            <person name="Bharti A.K."/>
            <person name="Murray J.D."/>
            <person name="Naoumkina M.A."/>
            <person name="Rosen B."/>
            <person name="Silverstein K.A."/>
            <person name="Tang H."/>
            <person name="Rombauts S."/>
            <person name="Zhao P.X."/>
            <person name="Zhou P."/>
            <person name="Barbe V."/>
            <person name="Bardou P."/>
            <person name="Bechner M."/>
            <person name="Bellec A."/>
            <person name="Berger A."/>
            <person name="Berges H."/>
            <person name="Bidwell S."/>
            <person name="Bisseling T."/>
            <person name="Choisne N."/>
            <person name="Couloux A."/>
            <person name="Denny R."/>
            <person name="Deshpande S."/>
            <person name="Dai X."/>
            <person name="Doyle J.J."/>
            <person name="Dudez A.M."/>
            <person name="Farmer A.D."/>
            <person name="Fouteau S."/>
            <person name="Franken C."/>
            <person name="Gibelin C."/>
            <person name="Gish J."/>
            <person name="Goldstein S."/>
            <person name="Gonzalez A.J."/>
            <person name="Green P.J."/>
            <person name="Hallab A."/>
            <person name="Hartog M."/>
            <person name="Hua A."/>
            <person name="Humphray S.J."/>
            <person name="Jeong D.H."/>
            <person name="Jing Y."/>
            <person name="Jocker A."/>
            <person name="Kenton S.M."/>
            <person name="Kim D.J."/>
            <person name="Klee K."/>
            <person name="Lai H."/>
            <person name="Lang C."/>
            <person name="Lin S."/>
            <person name="Macmil S.L."/>
            <person name="Magdelenat G."/>
            <person name="Matthews L."/>
            <person name="McCorrison J."/>
            <person name="Monaghan E.L."/>
            <person name="Mun J.H."/>
            <person name="Najar F.Z."/>
            <person name="Nicholson C."/>
            <person name="Noirot C."/>
            <person name="O'Bleness M."/>
            <person name="Paule C.R."/>
            <person name="Poulain J."/>
            <person name="Prion F."/>
            <person name="Qin B."/>
            <person name="Qu C."/>
            <person name="Retzel E.F."/>
            <person name="Riddle C."/>
            <person name="Sallet E."/>
            <person name="Samain S."/>
            <person name="Samson N."/>
            <person name="Sanders I."/>
            <person name="Saurat O."/>
            <person name="Scarpelli C."/>
            <person name="Schiex T."/>
            <person name="Segurens B."/>
            <person name="Severin A.J."/>
            <person name="Sherrier D.J."/>
            <person name="Shi R."/>
            <person name="Sims S."/>
            <person name="Singer S.R."/>
            <person name="Sinharoy S."/>
            <person name="Sterck L."/>
            <person name="Viollet A."/>
            <person name="Wang B.B."/>
            <person name="Wang K."/>
            <person name="Wang M."/>
            <person name="Wang X."/>
            <person name="Warfsmann J."/>
            <person name="Weissenbach J."/>
            <person name="White D.D."/>
            <person name="White J.D."/>
            <person name="Wiley G.B."/>
            <person name="Wincker P."/>
            <person name="Xing Y."/>
            <person name="Yang L."/>
            <person name="Yao Z."/>
            <person name="Ying F."/>
            <person name="Zhai J."/>
            <person name="Zhou L."/>
            <person name="Zuber A."/>
            <person name="Denarie J."/>
            <person name="Dixon R.A."/>
            <person name="May G.D."/>
            <person name="Schwartz D.C."/>
            <person name="Rogers J."/>
            <person name="Quetier F."/>
            <person name="Town C.D."/>
            <person name="Roe B.A."/>
        </authorList>
    </citation>
    <scope>NUCLEOTIDE SEQUENCE [LARGE SCALE GENOMIC DNA]</scope>
    <source>
        <strain evidence="5">A17</strain>
        <strain evidence="6 7">cv. Jemalong A17</strain>
    </source>
</reference>
<dbReference type="FunFam" id="1.10.10.10:FF:000322">
    <property type="entry name" value="Probable disease resistance protein At1g63360"/>
    <property type="match status" value="1"/>
</dbReference>
<evidence type="ECO:0000256" key="2">
    <source>
        <dbReference type="ARBA" id="ARBA00022821"/>
    </source>
</evidence>
<evidence type="ECO:0000313" key="5">
    <source>
        <dbReference type="EMBL" id="AES69783.1"/>
    </source>
</evidence>
<dbReference type="InterPro" id="IPR032675">
    <property type="entry name" value="LRR_dom_sf"/>
</dbReference>
<dbReference type="InterPro" id="IPR058922">
    <property type="entry name" value="WHD_DRP"/>
</dbReference>
<dbReference type="eggNOG" id="KOG4658">
    <property type="taxonomic scope" value="Eukaryota"/>
</dbReference>
<keyword evidence="2" id="KW-0611">Plant defense</keyword>
<keyword evidence="7" id="KW-1185">Reference proteome</keyword>
<evidence type="ECO:0000256" key="1">
    <source>
        <dbReference type="ARBA" id="ARBA00022737"/>
    </source>
</evidence>
<evidence type="ECO:0000259" key="3">
    <source>
        <dbReference type="Pfam" id="PF23559"/>
    </source>
</evidence>
<dbReference type="HOGENOM" id="CLU_000837_8_8_1"/>
<dbReference type="InterPro" id="IPR036388">
    <property type="entry name" value="WH-like_DNA-bd_sf"/>
</dbReference>
<reference evidence="5 7" key="2">
    <citation type="journal article" date="2014" name="BMC Genomics">
        <title>An improved genome release (version Mt4.0) for the model legume Medicago truncatula.</title>
        <authorList>
            <person name="Tang H."/>
            <person name="Krishnakumar V."/>
            <person name="Bidwell S."/>
            <person name="Rosen B."/>
            <person name="Chan A."/>
            <person name="Zhou S."/>
            <person name="Gentzbittel L."/>
            <person name="Childs K.L."/>
            <person name="Yandell M."/>
            <person name="Gundlach H."/>
            <person name="Mayer K.F."/>
            <person name="Schwartz D.C."/>
            <person name="Town C.D."/>
        </authorList>
    </citation>
    <scope>GENOME REANNOTATION</scope>
    <source>
        <strain evidence="6 7">cv. Jemalong A17</strain>
    </source>
</reference>
<name>G7IZL8_MEDTR</name>
<dbReference type="PANTHER" id="PTHR47186:SF18">
    <property type="entry name" value="RX N-TERMINAL DOMAIN-CONTAINING PROTEIN"/>
    <property type="match status" value="1"/>
</dbReference>
<dbReference type="SUPFAM" id="SSF52058">
    <property type="entry name" value="L domain-like"/>
    <property type="match status" value="2"/>
</dbReference>
<dbReference type="EnsemblPlants" id="AES69783">
    <property type="protein sequence ID" value="AES69783"/>
    <property type="gene ID" value="MTR_3g034650"/>
</dbReference>
<keyword evidence="1" id="KW-0677">Repeat</keyword>
<organism evidence="5 7">
    <name type="scientific">Medicago truncatula</name>
    <name type="common">Barrel medic</name>
    <name type="synonym">Medicago tribuloides</name>
    <dbReference type="NCBI Taxonomy" id="3880"/>
    <lineage>
        <taxon>Eukaryota</taxon>
        <taxon>Viridiplantae</taxon>
        <taxon>Streptophyta</taxon>
        <taxon>Embryophyta</taxon>
        <taxon>Tracheophyta</taxon>
        <taxon>Spermatophyta</taxon>
        <taxon>Magnoliopsida</taxon>
        <taxon>eudicotyledons</taxon>
        <taxon>Gunneridae</taxon>
        <taxon>Pentapetalae</taxon>
        <taxon>rosids</taxon>
        <taxon>fabids</taxon>
        <taxon>Fabales</taxon>
        <taxon>Fabaceae</taxon>
        <taxon>Papilionoideae</taxon>
        <taxon>50 kb inversion clade</taxon>
        <taxon>NPAAA clade</taxon>
        <taxon>Hologalegina</taxon>
        <taxon>IRL clade</taxon>
        <taxon>Trifolieae</taxon>
        <taxon>Medicago</taxon>
    </lineage>
</organism>
<dbReference type="Proteomes" id="UP000002051">
    <property type="component" value="Chromosome 3"/>
</dbReference>
<dbReference type="Pfam" id="PF00560">
    <property type="entry name" value="LRR_1"/>
    <property type="match status" value="1"/>
</dbReference>
<dbReference type="Gene3D" id="3.80.10.10">
    <property type="entry name" value="Ribonuclease Inhibitor"/>
    <property type="match status" value="3"/>
</dbReference>
<dbReference type="Gene3D" id="1.10.10.10">
    <property type="entry name" value="Winged helix-like DNA-binding domain superfamily/Winged helix DNA-binding domain"/>
    <property type="match status" value="1"/>
</dbReference>
<accession>G7IZL8</accession>
<proteinExistence type="predicted"/>
<feature type="domain" description="R13L1/DRL21-like LRR repeat region" evidence="4">
    <location>
        <begin position="214"/>
        <end position="320"/>
    </location>
</feature>
<dbReference type="AlphaFoldDB" id="G7IZL8"/>
<dbReference type="OMA" id="PAKRKMN"/>
<dbReference type="Pfam" id="PF23559">
    <property type="entry name" value="WHD_DRP"/>
    <property type="match status" value="1"/>
</dbReference>
<sequence>MDYQYLSSQLKRCFAYCSIFPKDYPLDRKQLVLLWMAEGFLDHSQDGKAMEEVGDECFSELLSRSLIQKLHGDSEGQIFVMHDLVNDLAIVVSGKSCHKLKFGGDNSENGRHLSYNQEYDIVKKLRVLSLSRYTNITVLPDSIGSLVQLRYLDLFHTKIKILPYTMCNLYHLQTLLLSECPILTELPEHIGKLINLRHLDIDFTSIMKMPNLGLGRFAKLRGKLFIKDLHNVIDVGETYDADLKNKEHIEELTLQWGDETDDSLKDKDVLQMLQPSTNLKILNSSFSNMVSLCIDNFAYCVTLPPVGKLPCLKDLSIGGMSILETIGLEFYGREGGTSNSSFQPFPSLEKLKFENMSNWKEWLTFHDHIFPFPRLKTMKFSNCPELRGNLPCYMLDELGLDMLHYIPSIEGIEIYACDHLLVTSPTPHWLSSIKNIYIESDSPCLLQDIRIGSCDSLLSFPKMIINSSCLRELNLDDIPSLTAFPTNGLPTSLQTLHIRNCDSLTFLPPETWSNYTSLVALYLQKSCDTLTSFPLNCFPILQTLYIDKCRIRHPSKIFFSRCKELRSLPQRMDTLTALVALYLYNLPNIKVILRRRFHTSQVTTEWCLQGLTTLSSMNIGGDDIVNSLLKEQLLPISLVDLTVIMSCKGACLNLTALSRLYMGDVMILSITNLYKKKSLERNILQHLSSLEKLEFTYCRRLQSLPEDTFPSSLKVLSIKECPVLEERYQKQEHWSKIAHITVKIINDPSHNMSPAKRKMNSTLIPAKRKMNVTIHDNS</sequence>
<evidence type="ECO:0000313" key="6">
    <source>
        <dbReference type="EnsemblPlants" id="AES69783"/>
    </source>
</evidence>
<dbReference type="PANTHER" id="PTHR47186">
    <property type="entry name" value="LEUCINE-RICH REPEAT-CONTAINING PROTEIN 57"/>
    <property type="match status" value="1"/>
</dbReference>
<dbReference type="InterPro" id="IPR056789">
    <property type="entry name" value="LRR_R13L1-DRL21"/>
</dbReference>
<dbReference type="EMBL" id="CM001219">
    <property type="protein sequence ID" value="AES69783.1"/>
    <property type="molecule type" value="Genomic_DNA"/>
</dbReference>
<gene>
    <name evidence="5" type="ordered locus">MTR_3g034650</name>
</gene>
<dbReference type="InterPro" id="IPR001611">
    <property type="entry name" value="Leu-rich_rpt"/>
</dbReference>
<evidence type="ECO:0000313" key="7">
    <source>
        <dbReference type="Proteomes" id="UP000002051"/>
    </source>
</evidence>
<dbReference type="Pfam" id="PF25019">
    <property type="entry name" value="LRR_R13L1-DRL21"/>
    <property type="match status" value="1"/>
</dbReference>
<dbReference type="PaxDb" id="3880-AES69783"/>
<feature type="domain" description="Disease resistance protein winged helix" evidence="3">
    <location>
        <begin position="19"/>
        <end position="89"/>
    </location>
</feature>
<dbReference type="GO" id="GO:0006952">
    <property type="term" value="P:defense response"/>
    <property type="evidence" value="ECO:0007669"/>
    <property type="project" value="UniProtKB-KW"/>
</dbReference>